<evidence type="ECO:0000256" key="1">
    <source>
        <dbReference type="SAM" id="MobiDB-lite"/>
    </source>
</evidence>
<feature type="region of interest" description="Disordered" evidence="1">
    <location>
        <begin position="299"/>
        <end position="324"/>
    </location>
</feature>
<evidence type="ECO:0000313" key="2">
    <source>
        <dbReference type="EMBL" id="TEB32021.1"/>
    </source>
</evidence>
<dbReference type="AlphaFoldDB" id="A0A4Y7TDD8"/>
<dbReference type="EMBL" id="QPFP01000017">
    <property type="protein sequence ID" value="TEB32021.1"/>
    <property type="molecule type" value="Genomic_DNA"/>
</dbReference>
<organism evidence="2 3">
    <name type="scientific">Coprinellus micaceus</name>
    <name type="common">Glistening ink-cap mushroom</name>
    <name type="synonym">Coprinus micaceus</name>
    <dbReference type="NCBI Taxonomy" id="71717"/>
    <lineage>
        <taxon>Eukaryota</taxon>
        <taxon>Fungi</taxon>
        <taxon>Dikarya</taxon>
        <taxon>Basidiomycota</taxon>
        <taxon>Agaricomycotina</taxon>
        <taxon>Agaricomycetes</taxon>
        <taxon>Agaricomycetidae</taxon>
        <taxon>Agaricales</taxon>
        <taxon>Agaricineae</taxon>
        <taxon>Psathyrellaceae</taxon>
        <taxon>Coprinellus</taxon>
    </lineage>
</organism>
<accession>A0A4Y7TDD8</accession>
<keyword evidence="3" id="KW-1185">Reference proteome</keyword>
<sequence>MNLNLNKCLYQDDLQRVFGGEFEFQAYCRASGVEQRRVWRWDGCCEVDPGKVSFQNPCWNEFVDGLVTKTIWSALGVAPWKTKPKSECRFNSTSSTRVSGSLVVESSIWRASRSSSNVRWRVVRDVHVEYGGKSKKLDVSKDAVLNTSVMAWYNEVAHEPKPLTAGYRLTLHHPHLAQTPRALSPQNSSHREPFSPCSPEMARPEVHEECVYYAVLRVLPVPPLRRQARGQEAPRCGLSQGRAAASPCEGVWVYGIVFDISRRACPDPIQEGQTRQERSVGEAFNSDVEEIVESVVNPGVDVDEGSEGELEDEESRGMSRGMGRARRTCVEEGVVIPMDPSQGKQPDVKEYDVEGECGTITHTYKRTGIVLYRTEDDLKLKLALKGNKWALEELQQHTKKGKPDADARRIAFALIGKLRLLTKKLYMSYGYTTNPDVQTLKTLIGYAWKWEDIELWKCAFPLCTNYCVKSIKGIVDKTLEYFYVKDVLPSIEKLLHDTPSLSLRYRLEILDTVAKYEDDEAILDDLLNEAVVSYGAEGADELEAIIKAAKKKGLRIINDIIIPKVAKRYGVAQFFSALLIGLHKQRAEFPAPSVPPTADRSPPLNNVDVGSVIRRCLQELMTQWQKSSSIDVDLIIHTTELGIHVGDPQIVSLFLGAIPSQINDPSSEAAQWYYTDTVIPAMGKLKDVMKKMRGTVVGAGGERTFVPAAVTLEPFKSFFKAAVCVYLAHILGSKGSVPGLDRKVRCGCADCEGLDEWVQSR</sequence>
<dbReference type="Proteomes" id="UP000298030">
    <property type="component" value="Unassembled WGS sequence"/>
</dbReference>
<comment type="caution">
    <text evidence="2">The sequence shown here is derived from an EMBL/GenBank/DDBJ whole genome shotgun (WGS) entry which is preliminary data.</text>
</comment>
<feature type="compositionally biased region" description="Acidic residues" evidence="1">
    <location>
        <begin position="301"/>
        <end position="314"/>
    </location>
</feature>
<dbReference type="OrthoDB" id="124582at2759"/>
<evidence type="ECO:0000313" key="3">
    <source>
        <dbReference type="Proteomes" id="UP000298030"/>
    </source>
</evidence>
<feature type="region of interest" description="Disordered" evidence="1">
    <location>
        <begin position="180"/>
        <end position="200"/>
    </location>
</feature>
<gene>
    <name evidence="2" type="ORF">FA13DRAFT_1709460</name>
</gene>
<proteinExistence type="predicted"/>
<protein>
    <submittedName>
        <fullName evidence="2">Uncharacterized protein</fullName>
    </submittedName>
</protein>
<reference evidence="2 3" key="1">
    <citation type="journal article" date="2019" name="Nat. Ecol. Evol.">
        <title>Megaphylogeny resolves global patterns of mushroom evolution.</title>
        <authorList>
            <person name="Varga T."/>
            <person name="Krizsan K."/>
            <person name="Foldi C."/>
            <person name="Dima B."/>
            <person name="Sanchez-Garcia M."/>
            <person name="Sanchez-Ramirez S."/>
            <person name="Szollosi G.J."/>
            <person name="Szarkandi J.G."/>
            <person name="Papp V."/>
            <person name="Albert L."/>
            <person name="Andreopoulos W."/>
            <person name="Angelini C."/>
            <person name="Antonin V."/>
            <person name="Barry K.W."/>
            <person name="Bougher N.L."/>
            <person name="Buchanan P."/>
            <person name="Buyck B."/>
            <person name="Bense V."/>
            <person name="Catcheside P."/>
            <person name="Chovatia M."/>
            <person name="Cooper J."/>
            <person name="Damon W."/>
            <person name="Desjardin D."/>
            <person name="Finy P."/>
            <person name="Geml J."/>
            <person name="Haridas S."/>
            <person name="Hughes K."/>
            <person name="Justo A."/>
            <person name="Karasinski D."/>
            <person name="Kautmanova I."/>
            <person name="Kiss B."/>
            <person name="Kocsube S."/>
            <person name="Kotiranta H."/>
            <person name="LaButti K.M."/>
            <person name="Lechner B.E."/>
            <person name="Liimatainen K."/>
            <person name="Lipzen A."/>
            <person name="Lukacs Z."/>
            <person name="Mihaltcheva S."/>
            <person name="Morgado L.N."/>
            <person name="Niskanen T."/>
            <person name="Noordeloos M.E."/>
            <person name="Ohm R.A."/>
            <person name="Ortiz-Santana B."/>
            <person name="Ovrebo C."/>
            <person name="Racz N."/>
            <person name="Riley R."/>
            <person name="Savchenko A."/>
            <person name="Shiryaev A."/>
            <person name="Soop K."/>
            <person name="Spirin V."/>
            <person name="Szebenyi C."/>
            <person name="Tomsovsky M."/>
            <person name="Tulloss R.E."/>
            <person name="Uehling J."/>
            <person name="Grigoriev I.V."/>
            <person name="Vagvolgyi C."/>
            <person name="Papp T."/>
            <person name="Martin F.M."/>
            <person name="Miettinen O."/>
            <person name="Hibbett D.S."/>
            <person name="Nagy L.G."/>
        </authorList>
    </citation>
    <scope>NUCLEOTIDE SEQUENCE [LARGE SCALE GENOMIC DNA]</scope>
    <source>
        <strain evidence="2 3">FP101781</strain>
    </source>
</reference>
<name>A0A4Y7TDD8_COPMI</name>